<dbReference type="SMART" id="SM00256">
    <property type="entry name" value="FBOX"/>
    <property type="match status" value="1"/>
</dbReference>
<dbReference type="Gene3D" id="1.20.1280.50">
    <property type="match status" value="1"/>
</dbReference>
<dbReference type="Gramene" id="TraesCLE_scaffold_004236_01G000300.1">
    <property type="protein sequence ID" value="TraesCLE_scaffold_004236_01G000300.1"/>
    <property type="gene ID" value="TraesCLE_scaffold_004236_01G000300"/>
</dbReference>
<proteinExistence type="predicted"/>
<reference evidence="2" key="2">
    <citation type="submission" date="2018-10" db="UniProtKB">
        <authorList>
            <consortium name="EnsemblPlants"/>
        </authorList>
    </citation>
    <scope>IDENTIFICATION</scope>
</reference>
<protein>
    <recommendedName>
        <fullName evidence="1">F-box domain-containing protein</fullName>
    </recommendedName>
</protein>
<evidence type="ECO:0000313" key="3">
    <source>
        <dbReference type="Proteomes" id="UP000019116"/>
    </source>
</evidence>
<dbReference type="EnsemblPlants" id="TraesCS3D02G471300.1">
    <property type="protein sequence ID" value="TraesCS3D02G471300.1.cds1"/>
    <property type="gene ID" value="TraesCS3D02G471300"/>
</dbReference>
<reference evidence="2" key="1">
    <citation type="submission" date="2018-08" db="EMBL/GenBank/DDBJ databases">
        <authorList>
            <person name="Rossello M."/>
        </authorList>
    </citation>
    <scope>NUCLEOTIDE SEQUENCE [LARGE SCALE GENOMIC DNA]</scope>
    <source>
        <strain evidence="2">cv. Chinese Spring</strain>
    </source>
</reference>
<dbReference type="PANTHER" id="PTHR31672:SF2">
    <property type="entry name" value="F-BOX DOMAIN-CONTAINING PROTEIN"/>
    <property type="match status" value="1"/>
</dbReference>
<dbReference type="Gramene" id="TraesPARA_EIv1.0_1163110.1">
    <property type="protein sequence ID" value="TraesPARA_EIv1.0_1163110.1.CDS1"/>
    <property type="gene ID" value="TraesPARA_EIv1.0_1163110"/>
</dbReference>
<name>A0A3B6H585_WHEAT</name>
<dbReference type="InterPro" id="IPR001810">
    <property type="entry name" value="F-box_dom"/>
</dbReference>
<dbReference type="Gramene" id="TraesCS3D02G471300.1">
    <property type="protein sequence ID" value="TraesCS3D02G471300.1.cds1"/>
    <property type="gene ID" value="TraesCS3D02G471300"/>
</dbReference>
<dbReference type="InterPro" id="IPR036047">
    <property type="entry name" value="F-box-like_dom_sf"/>
</dbReference>
<keyword evidence="3" id="KW-1185">Reference proteome</keyword>
<accession>A0A3B6H585</accession>
<dbReference type="NCBIfam" id="TIGR01640">
    <property type="entry name" value="F_box_assoc_1"/>
    <property type="match status" value="1"/>
</dbReference>
<dbReference type="Gramene" id="TraesCS3D03G1040700.1">
    <property type="protein sequence ID" value="TraesCS3D03G1040700.1.CDS1"/>
    <property type="gene ID" value="TraesCS3D03G1040700"/>
</dbReference>
<dbReference type="Pfam" id="PF12937">
    <property type="entry name" value="F-box-like"/>
    <property type="match status" value="1"/>
</dbReference>
<dbReference type="Gramene" id="TraesROB_scaffold_128285_01G000100.1">
    <property type="protein sequence ID" value="TraesROB_scaffold_128285_01G000100.1"/>
    <property type="gene ID" value="TraesROB_scaffold_128285_01G000100"/>
</dbReference>
<dbReference type="InterPro" id="IPR013187">
    <property type="entry name" value="F-box-assoc_dom_typ3"/>
</dbReference>
<dbReference type="SUPFAM" id="SSF81383">
    <property type="entry name" value="F-box domain"/>
    <property type="match status" value="1"/>
</dbReference>
<dbReference type="Gramene" id="TraesCAD_scaffold_082370_01G000200.1">
    <property type="protein sequence ID" value="TraesCAD_scaffold_082370_01G000200.1"/>
    <property type="gene ID" value="TraesCAD_scaffold_082370_01G000200"/>
</dbReference>
<dbReference type="PANTHER" id="PTHR31672">
    <property type="entry name" value="BNACNNG10540D PROTEIN"/>
    <property type="match status" value="1"/>
</dbReference>
<dbReference type="Pfam" id="PF08268">
    <property type="entry name" value="FBA_3"/>
    <property type="match status" value="1"/>
</dbReference>
<dbReference type="InterPro" id="IPR050796">
    <property type="entry name" value="SCF_F-box_component"/>
</dbReference>
<dbReference type="InterPro" id="IPR017451">
    <property type="entry name" value="F-box-assoc_interact_dom"/>
</dbReference>
<dbReference type="OMA" id="MAIVDYM"/>
<dbReference type="STRING" id="4565.A0A3B6H585"/>
<dbReference type="Proteomes" id="UP000019116">
    <property type="component" value="Chromosome 3D"/>
</dbReference>
<organism evidence="2">
    <name type="scientific">Triticum aestivum</name>
    <name type="common">Wheat</name>
    <dbReference type="NCBI Taxonomy" id="4565"/>
    <lineage>
        <taxon>Eukaryota</taxon>
        <taxon>Viridiplantae</taxon>
        <taxon>Streptophyta</taxon>
        <taxon>Embryophyta</taxon>
        <taxon>Tracheophyta</taxon>
        <taxon>Spermatophyta</taxon>
        <taxon>Magnoliopsida</taxon>
        <taxon>Liliopsida</taxon>
        <taxon>Poales</taxon>
        <taxon>Poaceae</taxon>
        <taxon>BOP clade</taxon>
        <taxon>Pooideae</taxon>
        <taxon>Triticodae</taxon>
        <taxon>Triticeae</taxon>
        <taxon>Triticinae</taxon>
        <taxon>Triticum</taxon>
    </lineage>
</organism>
<dbReference type="AlphaFoldDB" id="A0A3B6H585"/>
<evidence type="ECO:0000313" key="2">
    <source>
        <dbReference type="EnsemblPlants" id="TraesCS3D02G471300.1.cds1"/>
    </source>
</evidence>
<dbReference type="Gramene" id="TraesRN3D0101088100.1">
    <property type="protein sequence ID" value="TraesRN3D0101088100.1"/>
    <property type="gene ID" value="TraesRN3D0101088100"/>
</dbReference>
<dbReference type="OrthoDB" id="637689at2759"/>
<dbReference type="Gramene" id="TraesWEE_scaffold_021802_01G000300.1">
    <property type="protein sequence ID" value="TraesWEE_scaffold_021802_01G000300.1"/>
    <property type="gene ID" value="TraesWEE_scaffold_021802_01G000300"/>
</dbReference>
<evidence type="ECO:0000259" key="1">
    <source>
        <dbReference type="SMART" id="SM00256"/>
    </source>
</evidence>
<feature type="domain" description="F-box" evidence="1">
    <location>
        <begin position="16"/>
        <end position="57"/>
    </location>
</feature>
<sequence>MNKAARAGAMLSLRGLPDEIVIWEILVRLSPKALLRCCAVCRAWRRATSTHDFLLAHHARQPILPLLENGNELDIFDHRPTRATADQFQSFDICGQNFLNLGDDFAFFHLVASCDGMLILRIDDTDLFVCNPMTRQYACLPLHLGHKWTLLGMYPHPPTGEYRVLLYLSNPDADHKLTPGSYVLALGSGQPPRQIEWPDAINLESEPYFRGSLHWYPTNVESENKTIYVFNTTSESVREMCAPVVIDCANLFEKDGMLGTVIVDYMKTVDIWLLQDFEREVWTFNCRIELPVQQIGMQCDRCDSRLPWKLVVVPGDDALLVLIKFGEWLFHVGKDGKLVATFHRKNVDPTHFQLKQTLVPHTLFQTS</sequence>